<feature type="transmembrane region" description="Helical" evidence="5">
    <location>
        <begin position="105"/>
        <end position="124"/>
    </location>
</feature>
<dbReference type="Gene3D" id="1.20.1420.30">
    <property type="entry name" value="NCX, central ion-binding region"/>
    <property type="match status" value="1"/>
</dbReference>
<dbReference type="GO" id="GO:0006874">
    <property type="term" value="P:intracellular calcium ion homeostasis"/>
    <property type="evidence" value="ECO:0007669"/>
    <property type="project" value="TreeGrafter"/>
</dbReference>
<feature type="transmembrane region" description="Helical" evidence="5">
    <location>
        <begin position="299"/>
        <end position="315"/>
    </location>
</feature>
<dbReference type="InterPro" id="IPR004481">
    <property type="entry name" value="K/Na/Ca-exchanger"/>
</dbReference>
<feature type="transmembrane region" description="Helical" evidence="5">
    <location>
        <begin position="32"/>
        <end position="51"/>
    </location>
</feature>
<evidence type="ECO:0000313" key="8">
    <source>
        <dbReference type="Proteomes" id="UP000269154"/>
    </source>
</evidence>
<name>A0A3N6R257_9CYAN</name>
<evidence type="ECO:0000256" key="5">
    <source>
        <dbReference type="SAM" id="Phobius"/>
    </source>
</evidence>
<feature type="transmembrane region" description="Helical" evidence="5">
    <location>
        <begin position="130"/>
        <end position="148"/>
    </location>
</feature>
<comment type="caution">
    <text evidence="7">The sequence shown here is derived from an EMBL/GenBank/DDBJ whole genome shotgun (WGS) entry which is preliminary data.</text>
</comment>
<dbReference type="OrthoDB" id="9794225at2"/>
<feature type="transmembrane region" description="Helical" evidence="5">
    <location>
        <begin position="6"/>
        <end position="25"/>
    </location>
</feature>
<keyword evidence="4 5" id="KW-0472">Membrane</keyword>
<dbReference type="PANTHER" id="PTHR10846:SF8">
    <property type="entry name" value="INNER MEMBRANE PROTEIN YRBG"/>
    <property type="match status" value="1"/>
</dbReference>
<dbReference type="GO" id="GO:0005262">
    <property type="term" value="F:calcium channel activity"/>
    <property type="evidence" value="ECO:0007669"/>
    <property type="project" value="TreeGrafter"/>
</dbReference>
<organism evidence="7 8">
    <name type="scientific">Okeania hirsuta</name>
    <dbReference type="NCBI Taxonomy" id="1458930"/>
    <lineage>
        <taxon>Bacteria</taxon>
        <taxon>Bacillati</taxon>
        <taxon>Cyanobacteriota</taxon>
        <taxon>Cyanophyceae</taxon>
        <taxon>Oscillatoriophycideae</taxon>
        <taxon>Oscillatoriales</taxon>
        <taxon>Microcoleaceae</taxon>
        <taxon>Okeania</taxon>
    </lineage>
</organism>
<feature type="domain" description="Sodium/calcium exchanger membrane region" evidence="6">
    <location>
        <begin position="173"/>
        <end position="309"/>
    </location>
</feature>
<protein>
    <submittedName>
        <fullName evidence="7">Sodium:calcium antiporter</fullName>
    </submittedName>
</protein>
<dbReference type="Proteomes" id="UP000269154">
    <property type="component" value="Unassembled WGS sequence"/>
</dbReference>
<dbReference type="NCBIfam" id="TIGR00367">
    <property type="entry name" value="calcium/sodium antiporter"/>
    <property type="match status" value="1"/>
</dbReference>
<dbReference type="EMBL" id="RCBY01000033">
    <property type="protein sequence ID" value="RQH47942.1"/>
    <property type="molecule type" value="Genomic_DNA"/>
</dbReference>
<dbReference type="AlphaFoldDB" id="A0A3N6R257"/>
<feature type="transmembrane region" description="Helical" evidence="5">
    <location>
        <begin position="71"/>
        <end position="93"/>
    </location>
</feature>
<dbReference type="RefSeq" id="WP_124144673.1">
    <property type="nucleotide sequence ID" value="NZ_CAWOKI010000032.1"/>
</dbReference>
<dbReference type="GO" id="GO:0008273">
    <property type="term" value="F:calcium, potassium:sodium antiporter activity"/>
    <property type="evidence" value="ECO:0007669"/>
    <property type="project" value="TreeGrafter"/>
</dbReference>
<proteinExistence type="predicted"/>
<feature type="domain" description="Sodium/calcium exchanger membrane region" evidence="6">
    <location>
        <begin position="8"/>
        <end position="148"/>
    </location>
</feature>
<keyword evidence="3 5" id="KW-1133">Transmembrane helix</keyword>
<dbReference type="InterPro" id="IPR004837">
    <property type="entry name" value="NaCa_Exmemb"/>
</dbReference>
<evidence type="ECO:0000256" key="3">
    <source>
        <dbReference type="ARBA" id="ARBA00022989"/>
    </source>
</evidence>
<evidence type="ECO:0000256" key="4">
    <source>
        <dbReference type="ARBA" id="ARBA00023136"/>
    </source>
</evidence>
<reference evidence="7 8" key="1">
    <citation type="journal article" date="2018" name="ACS Chem. Biol.">
        <title>Ketoreductase domain dysfunction expands chemodiversity: malyngamide biosynthesis in the cyanobacterium Okeania hirsuta.</title>
        <authorList>
            <person name="Moss N.A."/>
            <person name="Leao T."/>
            <person name="Rankin M."/>
            <person name="McCullough T.M."/>
            <person name="Qu P."/>
            <person name="Korobeynikov A."/>
            <person name="Smith J.L."/>
            <person name="Gerwick L."/>
            <person name="Gerwick W.H."/>
        </authorList>
    </citation>
    <scope>NUCLEOTIDE SEQUENCE [LARGE SCALE GENOMIC DNA]</scope>
    <source>
        <strain evidence="7 8">PAB10Feb10-1</strain>
    </source>
</reference>
<feature type="transmembrane region" description="Helical" evidence="5">
    <location>
        <begin position="242"/>
        <end position="263"/>
    </location>
</feature>
<keyword evidence="8" id="KW-1185">Reference proteome</keyword>
<dbReference type="Pfam" id="PF01699">
    <property type="entry name" value="Na_Ca_ex"/>
    <property type="match status" value="2"/>
</dbReference>
<keyword evidence="2 5" id="KW-0812">Transmembrane</keyword>
<evidence type="ECO:0000313" key="7">
    <source>
        <dbReference type="EMBL" id="RQH47942.1"/>
    </source>
</evidence>
<comment type="subcellular location">
    <subcellularLocation>
        <location evidence="1">Membrane</location>
        <topology evidence="1">Multi-pass membrane protein</topology>
    </subcellularLocation>
</comment>
<evidence type="ECO:0000256" key="2">
    <source>
        <dbReference type="ARBA" id="ARBA00022692"/>
    </source>
</evidence>
<evidence type="ECO:0000259" key="6">
    <source>
        <dbReference type="Pfam" id="PF01699"/>
    </source>
</evidence>
<dbReference type="InterPro" id="IPR044880">
    <property type="entry name" value="NCX_ion-bd_dom_sf"/>
</dbReference>
<feature type="transmembrane region" description="Helical" evidence="5">
    <location>
        <begin position="169"/>
        <end position="188"/>
    </location>
</feature>
<feature type="transmembrane region" description="Helical" evidence="5">
    <location>
        <begin position="208"/>
        <end position="230"/>
    </location>
</feature>
<dbReference type="PANTHER" id="PTHR10846">
    <property type="entry name" value="SODIUM/POTASSIUM/CALCIUM EXCHANGER"/>
    <property type="match status" value="1"/>
</dbReference>
<gene>
    <name evidence="7" type="ORF">D5R40_08440</name>
</gene>
<dbReference type="GO" id="GO:0005886">
    <property type="term" value="C:plasma membrane"/>
    <property type="evidence" value="ECO:0007669"/>
    <property type="project" value="TreeGrafter"/>
</dbReference>
<accession>A0A3N6R257</accession>
<sequence length="316" mass="34041">MPNLIVWIVIFIVSLFVLIKASDFFTDAAEKIGISLGISPFLVGVTIVSVGTSLPELVSSIIAVYQNSSEIVFGNVVGSNIANIFLIIGTASLISSPLRIQYELINVDLPLFVGSAFLLGLTVLDNNFSKNEAIICILGYVVYVLYTISSGKEEQELEKDGNRNSKKILPTKQIAILVISSLFVFLGATYTIESVTKISKILEIAKELIALSAVALGTSLPELIVTISAAKKGRPEIAVGNVLGSNIFNSLMVLGIPGLIGNLEIPEDLIGGGLLVLLAGTIMFFFVTQDKQVTRWEGLIFFLFYGWFIGNIFGLV</sequence>
<feature type="transmembrane region" description="Helical" evidence="5">
    <location>
        <begin position="269"/>
        <end position="287"/>
    </location>
</feature>
<evidence type="ECO:0000256" key="1">
    <source>
        <dbReference type="ARBA" id="ARBA00004141"/>
    </source>
</evidence>